<evidence type="ECO:0000313" key="2">
    <source>
        <dbReference type="EMBL" id="TYK07233.1"/>
    </source>
</evidence>
<accession>A0A5A7URM0</accession>
<gene>
    <name evidence="2" type="ORF">E5676_scaffold606G001290</name>
    <name evidence="1" type="ORF">E6C27_scaffold132G001060</name>
</gene>
<sequence length="229" mass="25385">MHSSFGEVTLPSAIQLLLGDDRALAVRSTVLALAIRSTTLVGAIGHLRRLIRWRQSCTIDVVLEKQRRSCTFGSSHLGVNLFPTFLLGNIPMLAELLIAFHQVLITLEDGNDSLYTINKRIWCNPYRSAMSGQPNQVPKPQAAKKPQLDVEALEANNSPFFSTEIKVSVPIDVLHKHLHVLPLKLLSTLPFQDIEERIVQENDDIRDLSCAAMYNINGLLGIGAPNTED</sequence>
<evidence type="ECO:0000313" key="4">
    <source>
        <dbReference type="Proteomes" id="UP000321947"/>
    </source>
</evidence>
<evidence type="ECO:0000313" key="1">
    <source>
        <dbReference type="EMBL" id="KAA0058513.1"/>
    </source>
</evidence>
<evidence type="ECO:0000313" key="3">
    <source>
        <dbReference type="Proteomes" id="UP000321393"/>
    </source>
</evidence>
<name>A0A5A7URM0_CUCMM</name>
<dbReference type="EMBL" id="SSTE01006761">
    <property type="protein sequence ID" value="KAA0058513.1"/>
    <property type="molecule type" value="Genomic_DNA"/>
</dbReference>
<protein>
    <submittedName>
        <fullName evidence="1">Uncharacterized protein</fullName>
    </submittedName>
</protein>
<organism evidence="1 3">
    <name type="scientific">Cucumis melo var. makuwa</name>
    <name type="common">Oriental melon</name>
    <dbReference type="NCBI Taxonomy" id="1194695"/>
    <lineage>
        <taxon>Eukaryota</taxon>
        <taxon>Viridiplantae</taxon>
        <taxon>Streptophyta</taxon>
        <taxon>Embryophyta</taxon>
        <taxon>Tracheophyta</taxon>
        <taxon>Spermatophyta</taxon>
        <taxon>Magnoliopsida</taxon>
        <taxon>eudicotyledons</taxon>
        <taxon>Gunneridae</taxon>
        <taxon>Pentapetalae</taxon>
        <taxon>rosids</taxon>
        <taxon>fabids</taxon>
        <taxon>Cucurbitales</taxon>
        <taxon>Cucurbitaceae</taxon>
        <taxon>Benincaseae</taxon>
        <taxon>Cucumis</taxon>
    </lineage>
</organism>
<dbReference type="AlphaFoldDB" id="A0A5A7URM0"/>
<proteinExistence type="predicted"/>
<comment type="caution">
    <text evidence="1">The sequence shown here is derived from an EMBL/GenBank/DDBJ whole genome shotgun (WGS) entry which is preliminary data.</text>
</comment>
<reference evidence="3 4" key="1">
    <citation type="submission" date="2019-08" db="EMBL/GenBank/DDBJ databases">
        <title>Draft genome sequences of two oriental melons (Cucumis melo L. var makuwa).</title>
        <authorList>
            <person name="Kwon S.-Y."/>
        </authorList>
    </citation>
    <scope>NUCLEOTIDE SEQUENCE [LARGE SCALE GENOMIC DNA]</scope>
    <source>
        <strain evidence="4">cv. Chang Bougi</strain>
        <strain evidence="3">cv. SW 3</strain>
        <tissue evidence="1">Leaf</tissue>
    </source>
</reference>
<dbReference type="Proteomes" id="UP000321393">
    <property type="component" value="Unassembled WGS sequence"/>
</dbReference>
<dbReference type="EMBL" id="SSTD01013339">
    <property type="protein sequence ID" value="TYK07233.1"/>
    <property type="molecule type" value="Genomic_DNA"/>
</dbReference>
<dbReference type="Proteomes" id="UP000321947">
    <property type="component" value="Unassembled WGS sequence"/>
</dbReference>